<proteinExistence type="predicted"/>
<evidence type="ECO:0000313" key="3">
    <source>
        <dbReference type="Proteomes" id="UP000624279"/>
    </source>
</evidence>
<reference evidence="2 3" key="1">
    <citation type="submission" date="2020-08" db="EMBL/GenBank/DDBJ databases">
        <title>Novel species isolated from subtropical streams in China.</title>
        <authorList>
            <person name="Lu H."/>
        </authorList>
    </citation>
    <scope>NUCLEOTIDE SEQUENCE [LARGE SCALE GENOMIC DNA]</scope>
    <source>
        <strain evidence="2 3">LX15W</strain>
    </source>
</reference>
<dbReference type="PROSITE" id="PS51186">
    <property type="entry name" value="GNAT"/>
    <property type="match status" value="1"/>
</dbReference>
<dbReference type="CDD" id="cd04301">
    <property type="entry name" value="NAT_SF"/>
    <property type="match status" value="1"/>
</dbReference>
<dbReference type="Pfam" id="PF00583">
    <property type="entry name" value="Acetyltransf_1"/>
    <property type="match status" value="1"/>
</dbReference>
<dbReference type="InterPro" id="IPR016181">
    <property type="entry name" value="Acyl_CoA_acyltransferase"/>
</dbReference>
<dbReference type="SUPFAM" id="SSF55729">
    <property type="entry name" value="Acyl-CoA N-acyltransferases (Nat)"/>
    <property type="match status" value="1"/>
</dbReference>
<keyword evidence="3" id="KW-1185">Reference proteome</keyword>
<feature type="domain" description="N-acetyltransferase" evidence="1">
    <location>
        <begin position="20"/>
        <end position="157"/>
    </location>
</feature>
<organism evidence="2 3">
    <name type="scientific">Undibacterium flavidum</name>
    <dbReference type="NCBI Taxonomy" id="2762297"/>
    <lineage>
        <taxon>Bacteria</taxon>
        <taxon>Pseudomonadati</taxon>
        <taxon>Pseudomonadota</taxon>
        <taxon>Betaproteobacteria</taxon>
        <taxon>Burkholderiales</taxon>
        <taxon>Oxalobacteraceae</taxon>
        <taxon>Undibacterium</taxon>
    </lineage>
</organism>
<dbReference type="Proteomes" id="UP000624279">
    <property type="component" value="Unassembled WGS sequence"/>
</dbReference>
<sequence>MRIYGQLNVKQKRTAKLEHEIFIANSDEDINLCFPAFKELRPKLNFEEFLAQIRRQESQSYKILALRENGIVKSAAGFRFCEFLAWGKILYIDDLTTLPNARGNGFADSLLNWLIEYAKSSSCNAVHLDTGYARHAAHRVYLAKGFQLNCHHMALEF</sequence>
<dbReference type="InterPro" id="IPR000182">
    <property type="entry name" value="GNAT_dom"/>
</dbReference>
<name>A0ABR6YAI5_9BURK</name>
<evidence type="ECO:0000259" key="1">
    <source>
        <dbReference type="PROSITE" id="PS51186"/>
    </source>
</evidence>
<dbReference type="Gene3D" id="3.40.630.30">
    <property type="match status" value="1"/>
</dbReference>
<gene>
    <name evidence="2" type="ORF">H8K55_08380</name>
</gene>
<dbReference type="EMBL" id="JACOGA010000006">
    <property type="protein sequence ID" value="MBC3873601.1"/>
    <property type="molecule type" value="Genomic_DNA"/>
</dbReference>
<accession>A0ABR6YAI5</accession>
<comment type="caution">
    <text evidence="2">The sequence shown here is derived from an EMBL/GenBank/DDBJ whole genome shotgun (WGS) entry which is preliminary data.</text>
</comment>
<protein>
    <submittedName>
        <fullName evidence="2">GNAT family N-acetyltransferase</fullName>
    </submittedName>
</protein>
<evidence type="ECO:0000313" key="2">
    <source>
        <dbReference type="EMBL" id="MBC3873601.1"/>
    </source>
</evidence>